<reference evidence="1 2" key="2">
    <citation type="journal article" date="2013" name="J. Biotechnol.">
        <title>Complete genome sequence of the kirromycin producer Streptomyces collinus Tu 365 consisting of a linear chromosome and two linear plasmids.</title>
        <authorList>
            <person name="Ruckert C."/>
            <person name="Szczepanowski R."/>
            <person name="Albersmeier A."/>
            <person name="Goesmann A."/>
            <person name="Iftime D."/>
            <person name="Musiol E.M."/>
            <person name="Blin K."/>
            <person name="Wohlleben W."/>
            <person name="Puhler A."/>
            <person name="Kalinowski J."/>
            <person name="Weber T."/>
        </authorList>
    </citation>
    <scope>NUCLEOTIDE SEQUENCE [LARGE SCALE GENOMIC DNA]</scope>
    <source>
        <strain evidence="2">DSM 40733 / Tue 365</strain>
    </source>
</reference>
<dbReference type="PATRIC" id="fig|1214242.5.peg.1498"/>
<dbReference type="STRING" id="1214242.B446_07225"/>
<dbReference type="PANTHER" id="PTHR36221">
    <property type="entry name" value="DUF742 DOMAIN-CONTAINING PROTEIN"/>
    <property type="match status" value="1"/>
</dbReference>
<organism evidence="1 2">
    <name type="scientific">Streptomyces collinus (strain DSM 40733 / Tue 365)</name>
    <dbReference type="NCBI Taxonomy" id="1214242"/>
    <lineage>
        <taxon>Bacteria</taxon>
        <taxon>Bacillati</taxon>
        <taxon>Actinomycetota</taxon>
        <taxon>Actinomycetes</taxon>
        <taxon>Kitasatosporales</taxon>
        <taxon>Streptomycetaceae</taxon>
        <taxon>Streptomyces</taxon>
    </lineage>
</organism>
<keyword evidence="2" id="KW-1185">Reference proteome</keyword>
<evidence type="ECO:0008006" key="3">
    <source>
        <dbReference type="Google" id="ProtNLM"/>
    </source>
</evidence>
<dbReference type="HOGENOM" id="CLU_074078_3_0_11"/>
<dbReference type="EMBL" id="CP006259">
    <property type="protein sequence ID" value="AGS68269.1"/>
    <property type="molecule type" value="Genomic_DNA"/>
</dbReference>
<dbReference type="PANTHER" id="PTHR36221:SF1">
    <property type="entry name" value="DUF742 DOMAIN-CONTAINING PROTEIN"/>
    <property type="match status" value="1"/>
</dbReference>
<dbReference type="KEGG" id="sci:B446_07225"/>
<evidence type="ECO:0000313" key="1">
    <source>
        <dbReference type="EMBL" id="AGS68269.1"/>
    </source>
</evidence>
<sequence>MSGEGQDTSHWFDDEAGPVVRPYAMTRGRTTSPAQHRLDLIAVVVTEPGAGDAETDTTLAPEHVEIVGLCRAAPQSIAELAAELDLPVGVVRVLIGDLVHAELVHVTRPVPPAELPDESILRDVIDGLRAL</sequence>
<name>S5UZ77_STRC3</name>
<dbReference type="eggNOG" id="COG1846">
    <property type="taxonomic scope" value="Bacteria"/>
</dbReference>
<reference evidence="2" key="1">
    <citation type="submission" date="2012-10" db="EMBL/GenBank/DDBJ databases">
        <title>The complete genome sequence of Streptomyces collinus Tu 365.</title>
        <authorList>
            <person name="Ruckert C."/>
            <person name="Szczepanowski R."/>
            <person name="Goesmann A."/>
            <person name="Pross E.K."/>
            <person name="Musiol E.M."/>
            <person name="Blin K."/>
            <person name="Wohlleben W."/>
            <person name="Puhler A."/>
            <person name="Weber T."/>
            <person name="Kalinowski J."/>
        </authorList>
    </citation>
    <scope>NUCLEOTIDE SEQUENCE [LARGE SCALE GENOMIC DNA]</scope>
    <source>
        <strain evidence="2">DSM 40733 / Tue 365</strain>
    </source>
</reference>
<dbReference type="AlphaFoldDB" id="S5UZ77"/>
<proteinExistence type="predicted"/>
<evidence type="ECO:0000313" key="2">
    <source>
        <dbReference type="Proteomes" id="UP000015423"/>
    </source>
</evidence>
<protein>
    <recommendedName>
        <fullName evidence="3">Multi-component regulatory system-11</fullName>
    </recommendedName>
</protein>
<dbReference type="InterPro" id="IPR007995">
    <property type="entry name" value="DUF742"/>
</dbReference>
<dbReference type="RefSeq" id="WP_020938752.1">
    <property type="nucleotide sequence ID" value="NC_021985.1"/>
</dbReference>
<dbReference type="Proteomes" id="UP000015423">
    <property type="component" value="Chromosome"/>
</dbReference>
<gene>
    <name evidence="1" type="ORF">B446_07225</name>
</gene>
<dbReference type="Pfam" id="PF05331">
    <property type="entry name" value="DUF742"/>
    <property type="match status" value="1"/>
</dbReference>
<accession>S5UZ77</accession>